<dbReference type="Pfam" id="PF02769">
    <property type="entry name" value="AIRS_C"/>
    <property type="match status" value="1"/>
</dbReference>
<evidence type="ECO:0000259" key="3">
    <source>
        <dbReference type="Pfam" id="PF02769"/>
    </source>
</evidence>
<dbReference type="InterPro" id="IPR011854">
    <property type="entry name" value="HypE"/>
</dbReference>
<dbReference type="Gene3D" id="3.90.650.10">
    <property type="entry name" value="PurM-like C-terminal domain"/>
    <property type="match status" value="1"/>
</dbReference>
<organism evidence="4 5">
    <name type="scientific">Ferrimicrobium acidiphilum</name>
    <dbReference type="NCBI Taxonomy" id="121039"/>
    <lineage>
        <taxon>Bacteria</taxon>
        <taxon>Bacillati</taxon>
        <taxon>Actinomycetota</taxon>
        <taxon>Acidimicrobiia</taxon>
        <taxon>Acidimicrobiales</taxon>
        <taxon>Acidimicrobiaceae</taxon>
        <taxon>Ferrimicrobium</taxon>
    </lineage>
</organism>
<dbReference type="PANTHER" id="PTHR30303:SF0">
    <property type="entry name" value="CARBAMOYL DEHYDRATASE HYPE"/>
    <property type="match status" value="1"/>
</dbReference>
<dbReference type="InterPro" id="IPR010918">
    <property type="entry name" value="PurM-like_C_dom"/>
</dbReference>
<evidence type="ECO:0000313" key="4">
    <source>
        <dbReference type="EMBL" id="MEX6430539.1"/>
    </source>
</evidence>
<dbReference type="InterPro" id="IPR016188">
    <property type="entry name" value="PurM-like_N"/>
</dbReference>
<dbReference type="Pfam" id="PF00586">
    <property type="entry name" value="AIRS"/>
    <property type="match status" value="1"/>
</dbReference>
<proteinExistence type="inferred from homology"/>
<dbReference type="PANTHER" id="PTHR30303">
    <property type="entry name" value="HYDROGENASE ISOENZYMES FORMATION PROTEIN HYPE"/>
    <property type="match status" value="1"/>
</dbReference>
<evidence type="ECO:0000259" key="2">
    <source>
        <dbReference type="Pfam" id="PF00586"/>
    </source>
</evidence>
<dbReference type="InterPro" id="IPR036921">
    <property type="entry name" value="PurM-like_N_sf"/>
</dbReference>
<accession>A0ABV3Y5W1</accession>
<comment type="similarity">
    <text evidence="1">Belongs to the HypE family.</text>
</comment>
<protein>
    <submittedName>
        <fullName evidence="4">Hydrogenase expression/formation protein HypE</fullName>
    </submittedName>
</protein>
<dbReference type="EMBL" id="JBFSHR010000059">
    <property type="protein sequence ID" value="MEX6430539.1"/>
    <property type="molecule type" value="Genomic_DNA"/>
</dbReference>
<dbReference type="SUPFAM" id="SSF56042">
    <property type="entry name" value="PurM C-terminal domain-like"/>
    <property type="match status" value="1"/>
</dbReference>
<keyword evidence="5" id="KW-1185">Reference proteome</keyword>
<dbReference type="SUPFAM" id="SSF55326">
    <property type="entry name" value="PurM N-terminal domain-like"/>
    <property type="match status" value="1"/>
</dbReference>
<gene>
    <name evidence="4" type="primary">hypE</name>
    <name evidence="4" type="ORF">AB6A68_11955</name>
</gene>
<comment type="caution">
    <text evidence="4">The sequence shown here is derived from an EMBL/GenBank/DDBJ whole genome shotgun (WGS) entry which is preliminary data.</text>
</comment>
<name>A0ABV3Y5W1_9ACTN</name>
<sequence length="341" mass="35891">MNVWFKDEEILMSHGAGGKASRKLIEGLVAPILTSHGSPVCLGDSFNIAGTDYWVTTDSFVVSPSSFPGGTLGELAVHGTLNDLSVAGAEPLAITSAIIIEAGTSKDEVNLQLEAIGRASQDANVPVVAGDTKVVEHGKGDGVYITTTGFGRSHPKARLGPARVAPGDVVVCSGSVGDHGITVLMARGELDFTSNSLRSDTANLWPIVKELLDTFGDSVKWMRDPTRGGIASTLNELACDAKVEIMIEESQVPVTDPVRGACEILGLDPFHIANEGKLVAILDAAIAHRAVELLREHPLGRSASTIGTVHESTTPMVVCRTEFGAHRTLDMLTGDPLPRIC</sequence>
<dbReference type="Proteomes" id="UP001560267">
    <property type="component" value="Unassembled WGS sequence"/>
</dbReference>
<dbReference type="Gene3D" id="3.30.1330.10">
    <property type="entry name" value="PurM-like, N-terminal domain"/>
    <property type="match status" value="1"/>
</dbReference>
<dbReference type="InterPro" id="IPR036676">
    <property type="entry name" value="PurM-like_C_sf"/>
</dbReference>
<reference evidence="4 5" key="1">
    <citation type="submission" date="2024-07" db="EMBL/GenBank/DDBJ databases">
        <title>Draft Genome Sequence of Ferrimicrobium acidiphilum Strain YE2023, Isolated from a Pulp of Bioleach Reactor.</title>
        <authorList>
            <person name="Elkina Y.A."/>
            <person name="Bulaeva A.G."/>
            <person name="Beletsky A.V."/>
            <person name="Mardanov A.V."/>
        </authorList>
    </citation>
    <scope>NUCLEOTIDE SEQUENCE [LARGE SCALE GENOMIC DNA]</scope>
    <source>
        <strain evidence="4 5">YE2023</strain>
    </source>
</reference>
<feature type="domain" description="PurM-like N-terminal" evidence="2">
    <location>
        <begin position="50"/>
        <end position="152"/>
    </location>
</feature>
<evidence type="ECO:0000313" key="5">
    <source>
        <dbReference type="Proteomes" id="UP001560267"/>
    </source>
</evidence>
<dbReference type="RefSeq" id="WP_298382704.1">
    <property type="nucleotide sequence ID" value="NZ_JBFSHR010000059.1"/>
</dbReference>
<dbReference type="CDD" id="cd02197">
    <property type="entry name" value="HypE"/>
    <property type="match status" value="1"/>
</dbReference>
<dbReference type="PIRSF" id="PIRSF005644">
    <property type="entry name" value="Hdrgns_mtr_HypE"/>
    <property type="match status" value="1"/>
</dbReference>
<evidence type="ECO:0000256" key="1">
    <source>
        <dbReference type="ARBA" id="ARBA00006243"/>
    </source>
</evidence>
<dbReference type="NCBIfam" id="TIGR02124">
    <property type="entry name" value="hypE"/>
    <property type="match status" value="1"/>
</dbReference>
<feature type="domain" description="PurM-like C-terminal" evidence="3">
    <location>
        <begin position="166"/>
        <end position="313"/>
    </location>
</feature>